<comment type="caution">
    <text evidence="1">The sequence shown here is derived from an EMBL/GenBank/DDBJ whole genome shotgun (WGS) entry which is preliminary data.</text>
</comment>
<accession>A0AAN7UVA0</accession>
<dbReference type="Proteomes" id="UP001305414">
    <property type="component" value="Unassembled WGS sequence"/>
</dbReference>
<reference evidence="1 2" key="1">
    <citation type="submission" date="2023-10" db="EMBL/GenBank/DDBJ databases">
        <title>Draft genome sequence of Xylaria bambusicola isolate GMP-LS, the root and basal stem rot pathogen of sugarcane in Indonesia.</title>
        <authorList>
            <person name="Selvaraj P."/>
            <person name="Muralishankar V."/>
            <person name="Muruganantham S."/>
            <person name="Sp S."/>
            <person name="Haryani S."/>
            <person name="Lau K.J.X."/>
            <person name="Naqvi N.I."/>
        </authorList>
    </citation>
    <scope>NUCLEOTIDE SEQUENCE [LARGE SCALE GENOMIC DNA]</scope>
    <source>
        <strain evidence="1">GMP-LS</strain>
    </source>
</reference>
<gene>
    <name evidence="1" type="ORF">RRF57_007498</name>
</gene>
<name>A0AAN7UVA0_9PEZI</name>
<evidence type="ECO:0000313" key="2">
    <source>
        <dbReference type="Proteomes" id="UP001305414"/>
    </source>
</evidence>
<dbReference type="AlphaFoldDB" id="A0AAN7UVA0"/>
<keyword evidence="2" id="KW-1185">Reference proteome</keyword>
<proteinExistence type="predicted"/>
<sequence>MPQAPLVPNHVVVDLACLVGTPFLEPHVEDPPDALMPSQGVGELGYWFDDVNSLCKVQEKAARDATNTIVTILATISSFWPFFFCSIPPTIPSEHHFSVTLGRHICRKYHNDHQKQLE</sequence>
<protein>
    <submittedName>
        <fullName evidence="1">Uncharacterized protein</fullName>
    </submittedName>
</protein>
<organism evidence="1 2">
    <name type="scientific">Xylaria bambusicola</name>
    <dbReference type="NCBI Taxonomy" id="326684"/>
    <lineage>
        <taxon>Eukaryota</taxon>
        <taxon>Fungi</taxon>
        <taxon>Dikarya</taxon>
        <taxon>Ascomycota</taxon>
        <taxon>Pezizomycotina</taxon>
        <taxon>Sordariomycetes</taxon>
        <taxon>Xylariomycetidae</taxon>
        <taxon>Xylariales</taxon>
        <taxon>Xylariaceae</taxon>
        <taxon>Xylaria</taxon>
    </lineage>
</organism>
<dbReference type="EMBL" id="JAWHQM010000021">
    <property type="protein sequence ID" value="KAK5631784.1"/>
    <property type="molecule type" value="Genomic_DNA"/>
</dbReference>
<evidence type="ECO:0000313" key="1">
    <source>
        <dbReference type="EMBL" id="KAK5631784.1"/>
    </source>
</evidence>